<dbReference type="EMBL" id="FOBB01000009">
    <property type="protein sequence ID" value="SEN30866.1"/>
    <property type="molecule type" value="Genomic_DNA"/>
</dbReference>
<protein>
    <submittedName>
        <fullName evidence="1">Uncharacterized protein</fullName>
    </submittedName>
</protein>
<gene>
    <name evidence="1" type="ORF">SAMN04488505_109198</name>
</gene>
<dbReference type="AlphaFoldDB" id="A0A1H8FGW7"/>
<organism evidence="1 2">
    <name type="scientific">Chitinophaga rupis</name>
    <dbReference type="NCBI Taxonomy" id="573321"/>
    <lineage>
        <taxon>Bacteria</taxon>
        <taxon>Pseudomonadati</taxon>
        <taxon>Bacteroidota</taxon>
        <taxon>Chitinophagia</taxon>
        <taxon>Chitinophagales</taxon>
        <taxon>Chitinophagaceae</taxon>
        <taxon>Chitinophaga</taxon>
    </lineage>
</organism>
<reference evidence="1 2" key="1">
    <citation type="submission" date="2016-10" db="EMBL/GenBank/DDBJ databases">
        <authorList>
            <person name="de Groot N.N."/>
        </authorList>
    </citation>
    <scope>NUCLEOTIDE SEQUENCE [LARGE SCALE GENOMIC DNA]</scope>
    <source>
        <strain evidence="1 2">DSM 21039</strain>
    </source>
</reference>
<proteinExistence type="predicted"/>
<dbReference type="Proteomes" id="UP000198984">
    <property type="component" value="Unassembled WGS sequence"/>
</dbReference>
<sequence>MPYFRNFTYYIDKRRWKYYFLLATLAMDSVK</sequence>
<keyword evidence="2" id="KW-1185">Reference proteome</keyword>
<evidence type="ECO:0000313" key="1">
    <source>
        <dbReference type="EMBL" id="SEN30866.1"/>
    </source>
</evidence>
<evidence type="ECO:0000313" key="2">
    <source>
        <dbReference type="Proteomes" id="UP000198984"/>
    </source>
</evidence>
<name>A0A1H8FGW7_9BACT</name>
<accession>A0A1H8FGW7</accession>
<dbReference type="STRING" id="573321.SAMN04488505_109198"/>